<dbReference type="Gene3D" id="1.10.287.130">
    <property type="match status" value="1"/>
</dbReference>
<gene>
    <name evidence="15" type="ORF">CBF35_00985</name>
</gene>
<dbReference type="PROSITE" id="PS50109">
    <property type="entry name" value="HIS_KIN"/>
    <property type="match status" value="1"/>
</dbReference>
<keyword evidence="12 13" id="KW-0472">Membrane</keyword>
<dbReference type="OrthoDB" id="9792686at2"/>
<keyword evidence="7" id="KW-0547">Nucleotide-binding</keyword>
<feature type="domain" description="Histidine kinase" evidence="14">
    <location>
        <begin position="439"/>
        <end position="544"/>
    </location>
</feature>
<dbReference type="Pfam" id="PF14689">
    <property type="entry name" value="SPOB_a"/>
    <property type="match status" value="1"/>
</dbReference>
<dbReference type="SUPFAM" id="SSF55874">
    <property type="entry name" value="ATPase domain of HSP90 chaperone/DNA topoisomerase II/histidine kinase"/>
    <property type="match status" value="1"/>
</dbReference>
<dbReference type="InterPro" id="IPR004358">
    <property type="entry name" value="Sig_transdc_His_kin-like_C"/>
</dbReference>
<dbReference type="Gene3D" id="3.30.565.10">
    <property type="entry name" value="Histidine kinase-like ATPase, C-terminal domain"/>
    <property type="match status" value="1"/>
</dbReference>
<organism evidence="15 16">
    <name type="scientific">Vagococcus salmoninarum</name>
    <dbReference type="NCBI Taxonomy" id="2739"/>
    <lineage>
        <taxon>Bacteria</taxon>
        <taxon>Bacillati</taxon>
        <taxon>Bacillota</taxon>
        <taxon>Bacilli</taxon>
        <taxon>Lactobacillales</taxon>
        <taxon>Enterococcaceae</taxon>
        <taxon>Vagococcus</taxon>
    </lineage>
</organism>
<protein>
    <recommendedName>
        <fullName evidence="3">histidine kinase</fullName>
        <ecNumber evidence="3">2.7.13.3</ecNumber>
    </recommendedName>
</protein>
<name>A0A429ZVZ1_9ENTE</name>
<keyword evidence="16" id="KW-1185">Reference proteome</keyword>
<dbReference type="PANTHER" id="PTHR44936">
    <property type="entry name" value="SENSOR PROTEIN CREC"/>
    <property type="match status" value="1"/>
</dbReference>
<dbReference type="GO" id="GO:0005886">
    <property type="term" value="C:plasma membrane"/>
    <property type="evidence" value="ECO:0007669"/>
    <property type="project" value="UniProtKB-SubCell"/>
</dbReference>
<dbReference type="EC" id="2.7.13.3" evidence="3"/>
<evidence type="ECO:0000256" key="9">
    <source>
        <dbReference type="ARBA" id="ARBA00022840"/>
    </source>
</evidence>
<keyword evidence="4" id="KW-1003">Cell membrane</keyword>
<dbReference type="AlphaFoldDB" id="A0A429ZVZ1"/>
<dbReference type="EMBL" id="NGJU01000001">
    <property type="protein sequence ID" value="RST97898.1"/>
    <property type="molecule type" value="Genomic_DNA"/>
</dbReference>
<evidence type="ECO:0000313" key="15">
    <source>
        <dbReference type="EMBL" id="RST97898.1"/>
    </source>
</evidence>
<dbReference type="SMART" id="SM00387">
    <property type="entry name" value="HATPase_c"/>
    <property type="match status" value="1"/>
</dbReference>
<dbReference type="PANTHER" id="PTHR44936:SF10">
    <property type="entry name" value="SENSOR PROTEIN RSTB"/>
    <property type="match status" value="1"/>
</dbReference>
<dbReference type="InterPro" id="IPR036890">
    <property type="entry name" value="HATPase_C_sf"/>
</dbReference>
<evidence type="ECO:0000256" key="7">
    <source>
        <dbReference type="ARBA" id="ARBA00022741"/>
    </source>
</evidence>
<dbReference type="InterPro" id="IPR039506">
    <property type="entry name" value="SPOB_a"/>
</dbReference>
<dbReference type="Proteomes" id="UP000287239">
    <property type="component" value="Unassembled WGS sequence"/>
</dbReference>
<evidence type="ECO:0000256" key="11">
    <source>
        <dbReference type="ARBA" id="ARBA00023012"/>
    </source>
</evidence>
<dbReference type="InterPro" id="IPR029151">
    <property type="entry name" value="Sensor-like_sf"/>
</dbReference>
<reference evidence="15 16" key="1">
    <citation type="submission" date="2017-05" db="EMBL/GenBank/DDBJ databases">
        <title>Vagococcus spp. assemblies.</title>
        <authorList>
            <person name="Gulvik C.A."/>
        </authorList>
    </citation>
    <scope>NUCLEOTIDE SEQUENCE [LARGE SCALE GENOMIC DNA]</scope>
    <source>
        <strain evidence="15 16">NCFB 2777</strain>
    </source>
</reference>
<keyword evidence="10 13" id="KW-1133">Transmembrane helix</keyword>
<dbReference type="GO" id="GO:0004673">
    <property type="term" value="F:protein histidine kinase activity"/>
    <property type="evidence" value="ECO:0007669"/>
    <property type="project" value="UniProtKB-EC"/>
</dbReference>
<evidence type="ECO:0000313" key="16">
    <source>
        <dbReference type="Proteomes" id="UP000287239"/>
    </source>
</evidence>
<evidence type="ECO:0000256" key="5">
    <source>
        <dbReference type="ARBA" id="ARBA00022679"/>
    </source>
</evidence>
<evidence type="ECO:0000256" key="1">
    <source>
        <dbReference type="ARBA" id="ARBA00000085"/>
    </source>
</evidence>
<keyword evidence="6 13" id="KW-0812">Transmembrane</keyword>
<comment type="caution">
    <text evidence="15">The sequence shown here is derived from an EMBL/GenBank/DDBJ whole genome shotgun (WGS) entry which is preliminary data.</text>
</comment>
<evidence type="ECO:0000256" key="12">
    <source>
        <dbReference type="ARBA" id="ARBA00023136"/>
    </source>
</evidence>
<evidence type="ECO:0000256" key="3">
    <source>
        <dbReference type="ARBA" id="ARBA00012438"/>
    </source>
</evidence>
<proteinExistence type="predicted"/>
<dbReference type="GO" id="GO:0005524">
    <property type="term" value="F:ATP binding"/>
    <property type="evidence" value="ECO:0007669"/>
    <property type="project" value="UniProtKB-KW"/>
</dbReference>
<keyword evidence="5" id="KW-0808">Transferase</keyword>
<keyword evidence="8 15" id="KW-0418">Kinase</keyword>
<dbReference type="InterPro" id="IPR050980">
    <property type="entry name" value="2C_sensor_his_kinase"/>
</dbReference>
<evidence type="ECO:0000256" key="4">
    <source>
        <dbReference type="ARBA" id="ARBA00022475"/>
    </source>
</evidence>
<keyword evidence="9" id="KW-0067">ATP-binding</keyword>
<evidence type="ECO:0000256" key="2">
    <source>
        <dbReference type="ARBA" id="ARBA00004651"/>
    </source>
</evidence>
<evidence type="ECO:0000259" key="14">
    <source>
        <dbReference type="PROSITE" id="PS50109"/>
    </source>
</evidence>
<evidence type="ECO:0000256" key="6">
    <source>
        <dbReference type="ARBA" id="ARBA00022692"/>
    </source>
</evidence>
<feature type="transmembrane region" description="Helical" evidence="13">
    <location>
        <begin position="20"/>
        <end position="43"/>
    </location>
</feature>
<dbReference type="InterPro" id="IPR003594">
    <property type="entry name" value="HATPase_dom"/>
</dbReference>
<evidence type="ECO:0000256" key="10">
    <source>
        <dbReference type="ARBA" id="ARBA00022989"/>
    </source>
</evidence>
<dbReference type="InterPro" id="IPR005467">
    <property type="entry name" value="His_kinase_dom"/>
</dbReference>
<dbReference type="PRINTS" id="PR00344">
    <property type="entry name" value="BCTRLSENSOR"/>
</dbReference>
<sequence>MDLPPKKSLFNKAFKQPISLQFTIIIVVTLATVVSLVVSAILIRNYVIDKEFQTTKEKIKTVANLAVETSILKDGLEKNIPLEKVQDYANTVTKTTHVDFFVVLDSNLIRLSHPDESVIGQPFSNLEDAGKALTGKSHYSKQVGVLGEGYRYFTPIFNDQNQVIGVLCVGLTADSMNREVSQAQLKILVGLLLGLITGLVGAIFLSQKVKAILFGLEPTEIAARLSEKVIIENEVSEGILAISANKLVALVNSEATHIFNNGTIEEPVQVGKMINQNLYDVLFEDVFAIKAKIKNQALDLCGVEVIASVAPIFIDGQLYGAVATFRDQSDMQHLIHELSGTEQYIDAMRAQTHGFMNKMHVILGLIELENYEDVSLFIRQLHSDYQGEIGYITEKIKIPAIAGFLLGKINEAQEQGVEIILSDTSFLPDLKISNSIHLLLQILGNLLDNAKDAATAGTKKEVHLTLSYDLEGNILIMKITDFGQGIPQNIQDNMFKRGFSTKGDNRGYGLNLIHRILTDHDGLIEVKTQADLGTTFYIELPYEREELK</sequence>
<dbReference type="Pfam" id="PF02518">
    <property type="entry name" value="HATPase_c"/>
    <property type="match status" value="1"/>
</dbReference>
<dbReference type="Pfam" id="PF17203">
    <property type="entry name" value="sCache_3_2"/>
    <property type="match status" value="1"/>
</dbReference>
<dbReference type="InterPro" id="IPR033463">
    <property type="entry name" value="sCache_3"/>
</dbReference>
<dbReference type="GO" id="GO:0000160">
    <property type="term" value="P:phosphorelay signal transduction system"/>
    <property type="evidence" value="ECO:0007669"/>
    <property type="project" value="UniProtKB-KW"/>
</dbReference>
<evidence type="ECO:0000256" key="13">
    <source>
        <dbReference type="SAM" id="Phobius"/>
    </source>
</evidence>
<accession>A0A429ZVZ1</accession>
<feature type="transmembrane region" description="Helical" evidence="13">
    <location>
        <begin position="185"/>
        <end position="205"/>
    </location>
</feature>
<comment type="catalytic activity">
    <reaction evidence="1">
        <text>ATP + protein L-histidine = ADP + protein N-phospho-L-histidine.</text>
        <dbReference type="EC" id="2.7.13.3"/>
    </reaction>
</comment>
<dbReference type="Gene3D" id="3.30.450.20">
    <property type="entry name" value="PAS domain"/>
    <property type="match status" value="2"/>
</dbReference>
<comment type="subcellular location">
    <subcellularLocation>
        <location evidence="2">Cell membrane</location>
        <topology evidence="2">Multi-pass membrane protein</topology>
    </subcellularLocation>
</comment>
<evidence type="ECO:0000256" key="8">
    <source>
        <dbReference type="ARBA" id="ARBA00022777"/>
    </source>
</evidence>
<keyword evidence="11" id="KW-0902">Two-component regulatory system</keyword>
<dbReference type="SUPFAM" id="SSF103190">
    <property type="entry name" value="Sensory domain-like"/>
    <property type="match status" value="1"/>
</dbReference>